<dbReference type="SMART" id="SM00052">
    <property type="entry name" value="EAL"/>
    <property type="match status" value="1"/>
</dbReference>
<reference evidence="2 3" key="1">
    <citation type="submission" date="2016-10" db="EMBL/GenBank/DDBJ databases">
        <authorList>
            <person name="de Groot N.N."/>
        </authorList>
    </citation>
    <scope>NUCLEOTIDE SEQUENCE [LARGE SCALE GENOMIC DNA]</scope>
    <source>
        <strain evidence="2 3">DSM 44215</strain>
    </source>
</reference>
<dbReference type="SUPFAM" id="SSF141868">
    <property type="entry name" value="EAL domain-like"/>
    <property type="match status" value="1"/>
</dbReference>
<sequence length="387" mass="41994">MIAVSVDPYHRAVVAYGHGAAVSIAELFVEQVLMPISPRARFERRSDLHWLISLSSEDGGHDALIDAARRKLGAHTVSDGDRSGFLDVCMGVAVGADLESVCDEADLVRHADAALCVALTRRVHVEFARSSMVRQISAEVDLAAWLTRSVERDFSVFYQPIVAMPDRRVVGYESLLRWHTESGVLSPDAFLAVAEGISLLAPIGRHAIGEAIRDLATDISDLAGEEAFVSLNLSAQQLSDDGLACFLDGLIRDHGVDPARVWIEVREDQVIRLETSAARTVNALHDLGCTICVDDLGAGFSALRYVRDLPVDVLKVDRTLIAQLVHSHSDRAVVRAISEMAAATGLRMVAEGIESDDVLGVLTELGFDYAQGFFFGRPQPLATWAGR</sequence>
<dbReference type="Gene3D" id="3.20.20.450">
    <property type="entry name" value="EAL domain"/>
    <property type="match status" value="1"/>
</dbReference>
<dbReference type="Pfam" id="PF00563">
    <property type="entry name" value="EAL"/>
    <property type="match status" value="1"/>
</dbReference>
<dbReference type="InterPro" id="IPR001633">
    <property type="entry name" value="EAL_dom"/>
</dbReference>
<dbReference type="Proteomes" id="UP000183180">
    <property type="component" value="Unassembled WGS sequence"/>
</dbReference>
<dbReference type="STRING" id="158898.SAMN04488548_1342610"/>
<dbReference type="PANTHER" id="PTHR33121:SF70">
    <property type="entry name" value="SIGNALING PROTEIN YKOW"/>
    <property type="match status" value="1"/>
</dbReference>
<dbReference type="PROSITE" id="PS50883">
    <property type="entry name" value="EAL"/>
    <property type="match status" value="1"/>
</dbReference>
<gene>
    <name evidence="2" type="ORF">SAMN04488548_1342610</name>
</gene>
<evidence type="ECO:0000313" key="3">
    <source>
        <dbReference type="Proteomes" id="UP000183180"/>
    </source>
</evidence>
<feature type="domain" description="EAL" evidence="1">
    <location>
        <begin position="135"/>
        <end position="387"/>
    </location>
</feature>
<dbReference type="GO" id="GO:0071111">
    <property type="term" value="F:cyclic-guanylate-specific phosphodiesterase activity"/>
    <property type="evidence" value="ECO:0007669"/>
    <property type="project" value="InterPro"/>
</dbReference>
<dbReference type="InterPro" id="IPR035919">
    <property type="entry name" value="EAL_sf"/>
</dbReference>
<evidence type="ECO:0000259" key="1">
    <source>
        <dbReference type="PROSITE" id="PS50883"/>
    </source>
</evidence>
<protein>
    <submittedName>
        <fullName evidence="2">EAL domain, c-di-GMP-specific phosphodiesterase class I (Or its enzymatically inactive variant)</fullName>
    </submittedName>
</protein>
<accession>A0A1H2JX68</accession>
<dbReference type="AlphaFoldDB" id="A0A1H2JX68"/>
<dbReference type="PANTHER" id="PTHR33121">
    <property type="entry name" value="CYCLIC DI-GMP PHOSPHODIESTERASE PDEF"/>
    <property type="match status" value="1"/>
</dbReference>
<dbReference type="CDD" id="cd01948">
    <property type="entry name" value="EAL"/>
    <property type="match status" value="1"/>
</dbReference>
<organism evidence="2 3">
    <name type="scientific">Gordonia westfalica</name>
    <dbReference type="NCBI Taxonomy" id="158898"/>
    <lineage>
        <taxon>Bacteria</taxon>
        <taxon>Bacillati</taxon>
        <taxon>Actinomycetota</taxon>
        <taxon>Actinomycetes</taxon>
        <taxon>Mycobacteriales</taxon>
        <taxon>Gordoniaceae</taxon>
        <taxon>Gordonia</taxon>
    </lineage>
</organism>
<evidence type="ECO:0000313" key="2">
    <source>
        <dbReference type="EMBL" id="SDU61000.1"/>
    </source>
</evidence>
<dbReference type="EMBL" id="FNLM01000034">
    <property type="protein sequence ID" value="SDU61000.1"/>
    <property type="molecule type" value="Genomic_DNA"/>
</dbReference>
<proteinExistence type="predicted"/>
<dbReference type="InterPro" id="IPR050706">
    <property type="entry name" value="Cyclic-di-GMP_PDE-like"/>
</dbReference>
<name>A0A1H2JX68_9ACTN</name>